<accession>A0AB74TTX0</accession>
<dbReference type="PANTHER" id="PTHR34217">
    <property type="entry name" value="METAL-DEPENDENT CARBOXYPEPTIDASE"/>
    <property type="match status" value="1"/>
</dbReference>
<organism evidence="9">
    <name type="scientific">Dolosigranulum savutiense</name>
    <dbReference type="NCBI Taxonomy" id="3110288"/>
    <lineage>
        <taxon>Bacteria</taxon>
        <taxon>Bacillati</taxon>
        <taxon>Bacillota</taxon>
        <taxon>Bacilli</taxon>
        <taxon>Lactobacillales</taxon>
        <taxon>Carnobacteriaceae</taxon>
        <taxon>Dolosigranulum</taxon>
    </lineage>
</organism>
<dbReference type="GO" id="GO:0004181">
    <property type="term" value="F:metallocarboxypeptidase activity"/>
    <property type="evidence" value="ECO:0007669"/>
    <property type="project" value="InterPro"/>
</dbReference>
<comment type="cofactor">
    <cofactor evidence="6">
        <name>Zn(2+)</name>
        <dbReference type="ChEBI" id="CHEBI:29105"/>
    </cofactor>
    <text evidence="6">Binds 1 zinc ion.</text>
</comment>
<dbReference type="SUPFAM" id="SSF55486">
    <property type="entry name" value="Metalloproteases ('zincins'), catalytic domain"/>
    <property type="match status" value="1"/>
</dbReference>
<feature type="domain" description="Peptidase M3A/M3B catalytic" evidence="7">
    <location>
        <begin position="204"/>
        <end position="587"/>
    </location>
</feature>
<evidence type="ECO:0000256" key="3">
    <source>
        <dbReference type="ARBA" id="ARBA00022801"/>
    </source>
</evidence>
<evidence type="ECO:0000256" key="5">
    <source>
        <dbReference type="ARBA" id="ARBA00023049"/>
    </source>
</evidence>
<dbReference type="GO" id="GO:0004222">
    <property type="term" value="F:metalloendopeptidase activity"/>
    <property type="evidence" value="ECO:0007669"/>
    <property type="project" value="InterPro"/>
</dbReference>
<dbReference type="Gene3D" id="1.20.140.70">
    <property type="entry name" value="Oligopeptidase f, N-terminal domain"/>
    <property type="match status" value="1"/>
</dbReference>
<proteinExistence type="inferred from homology"/>
<dbReference type="InterPro" id="IPR034006">
    <property type="entry name" value="M3B_PepF_2"/>
</dbReference>
<dbReference type="GO" id="GO:0006508">
    <property type="term" value="P:proteolysis"/>
    <property type="evidence" value="ECO:0007669"/>
    <property type="project" value="UniProtKB-KW"/>
</dbReference>
<dbReference type="PANTHER" id="PTHR34217:SF1">
    <property type="entry name" value="CARBOXYPEPTIDASE 1"/>
    <property type="match status" value="1"/>
</dbReference>
<evidence type="ECO:0000256" key="6">
    <source>
        <dbReference type="RuleBase" id="RU003435"/>
    </source>
</evidence>
<keyword evidence="1 6" id="KW-0645">Protease</keyword>
<dbReference type="Pfam" id="PF08439">
    <property type="entry name" value="Peptidase_M3_N"/>
    <property type="match status" value="1"/>
</dbReference>
<evidence type="ECO:0000259" key="8">
    <source>
        <dbReference type="Pfam" id="PF08439"/>
    </source>
</evidence>
<keyword evidence="4 6" id="KW-0862">Zinc</keyword>
<dbReference type="CDD" id="cd09607">
    <property type="entry name" value="M3B_PepF"/>
    <property type="match status" value="1"/>
</dbReference>
<keyword evidence="3 6" id="KW-0378">Hydrolase</keyword>
<feature type="domain" description="Oligopeptidase F N-terminal" evidence="8">
    <location>
        <begin position="120"/>
        <end position="182"/>
    </location>
</feature>
<sequence>MIIVSYAQVWDLESVFSGGSNSPELQEKIEALQTDIDRFGELVKSWSPEEGTVHADELATIFNLSDDISNGLSQGFTFSMAHLSAKQDDQHAPIHINKLSLLATQFSNYSTELTKKMEMISEHDWQALLEDDPFKSIAFRLNEERDQAKELLSLDLESAINQLSVDGFNGWSDMYDDLVASVTVKIERDGELKEYSAAQADNLLTSAETPEERAKVLEAWEAAWQEKAPLFQTVLNHLSGFRLNNYELHGKDSYMEKPLKINRMKEETLDVMWETIDKNKDRIVDFLNKKADLMGLDQLGWADVEASLPVEGADLSEYAYDEAADFIVKNFRQVSPQMADLAQRAFDEAWIEAEDRPNKRPGGYCADLPESGQSRIYMTFSGSADNVSTLAHELGHAFHSHVLRDEPRLNQEYAMNVAETASTFAELVVTDATIQAANSDAEKLTLLDQKNSRAAVMFMNIHARYIFERNFYDQRQKGIVTTDQLNDLMKAAQQEAFQDALSSYHPTFWASKGHFYSTDVPFYNFPYTFGFLFSLGIYAQAESDPDSFEERYINLLKDTASMSTEELAAKHLDVDLTQPEFWQSAIDLVLKDLDEFDQLAAKFA</sequence>
<dbReference type="InterPro" id="IPR013647">
    <property type="entry name" value="OligopepF_N_dom"/>
</dbReference>
<gene>
    <name evidence="9" type="ORF">VUQ08_01825</name>
</gene>
<evidence type="ECO:0000313" key="9">
    <source>
        <dbReference type="EMBL" id="XBC46375.1"/>
    </source>
</evidence>
<dbReference type="NCBIfam" id="TIGR02290">
    <property type="entry name" value="M3_fam_3"/>
    <property type="match status" value="1"/>
</dbReference>
<reference evidence="9" key="1">
    <citation type="submission" date="2023-12" db="EMBL/GenBank/DDBJ databases">
        <title>Dolosigranulum savutii sp. nov. isolated from human upper respiratory samples collected in Botswana.</title>
        <authorList>
            <person name="Kelly M.S."/>
        </authorList>
    </citation>
    <scope>NUCLEOTIDE SEQUENCE</scope>
    <source>
        <strain evidence="9">MSK433</strain>
    </source>
</reference>
<dbReference type="InterPro" id="IPR042088">
    <property type="entry name" value="OligoPept_F_C"/>
</dbReference>
<dbReference type="InterPro" id="IPR001567">
    <property type="entry name" value="Pept_M3A_M3B_dom"/>
</dbReference>
<dbReference type="Gene3D" id="1.10.1370.20">
    <property type="entry name" value="Oligoendopeptidase f, C-terminal domain"/>
    <property type="match status" value="1"/>
</dbReference>
<dbReference type="EC" id="3.4.-.-" evidence="9"/>
<dbReference type="EMBL" id="CP142433">
    <property type="protein sequence ID" value="XBC46375.1"/>
    <property type="molecule type" value="Genomic_DNA"/>
</dbReference>
<evidence type="ECO:0000256" key="2">
    <source>
        <dbReference type="ARBA" id="ARBA00022723"/>
    </source>
</evidence>
<dbReference type="InterPro" id="IPR011977">
    <property type="entry name" value="Pept_M3B_clade3"/>
</dbReference>
<dbReference type="Pfam" id="PF01432">
    <property type="entry name" value="Peptidase_M3"/>
    <property type="match status" value="1"/>
</dbReference>
<keyword evidence="2 6" id="KW-0479">Metal-binding</keyword>
<dbReference type="AlphaFoldDB" id="A0AB74TTX0"/>
<evidence type="ECO:0000256" key="4">
    <source>
        <dbReference type="ARBA" id="ARBA00022833"/>
    </source>
</evidence>
<dbReference type="GO" id="GO:0046872">
    <property type="term" value="F:metal ion binding"/>
    <property type="evidence" value="ECO:0007669"/>
    <property type="project" value="UniProtKB-UniRule"/>
</dbReference>
<evidence type="ECO:0000256" key="1">
    <source>
        <dbReference type="ARBA" id="ARBA00022670"/>
    </source>
</evidence>
<keyword evidence="5 6" id="KW-0482">Metalloprotease</keyword>
<name>A0AB74TTX0_9LACT</name>
<evidence type="ECO:0000259" key="7">
    <source>
        <dbReference type="Pfam" id="PF01432"/>
    </source>
</evidence>
<dbReference type="InterPro" id="IPR001333">
    <property type="entry name" value="Peptidase_M32_Taq"/>
</dbReference>
<protein>
    <submittedName>
        <fullName evidence="9">M3 family oligoendopeptidase</fullName>
        <ecNumber evidence="9">3.4.-.-</ecNumber>
    </submittedName>
</protein>
<comment type="similarity">
    <text evidence="6">Belongs to the peptidase M3 family.</text>
</comment>